<gene>
    <name evidence="1" type="ORF">HUN41_00063</name>
</gene>
<dbReference type="Proteomes" id="UP000515922">
    <property type="component" value="Segment"/>
</dbReference>
<proteinExistence type="predicted"/>
<dbReference type="EMBL" id="MT711976">
    <property type="protein sequence ID" value="QMP84192.1"/>
    <property type="molecule type" value="Genomic_DNA"/>
</dbReference>
<reference evidence="1 2" key="1">
    <citation type="submission" date="2020-07" db="EMBL/GenBank/DDBJ databases">
        <title>Streptomyces phage Genome sequencing and assembly.</title>
        <authorList>
            <person name="Sharma V."/>
            <person name="Hardy A."/>
            <person name="Frunzke J."/>
        </authorList>
    </citation>
    <scope>NUCLEOTIDE SEQUENCE [LARGE SCALE GENOMIC DNA]</scope>
</reference>
<name>A0A7G4AW02_9CAUD</name>
<accession>A0A7G4AW02</accession>
<keyword evidence="2" id="KW-1185">Reference proteome</keyword>
<organism evidence="1 2">
    <name type="scientific">Streptomyces phage Coruscant</name>
    <dbReference type="NCBI Taxonomy" id="2739834"/>
    <lineage>
        <taxon>Viruses</taxon>
        <taxon>Duplodnaviria</taxon>
        <taxon>Heunggongvirae</taxon>
        <taxon>Uroviricota</taxon>
        <taxon>Caudoviricetes</taxon>
        <taxon>Stanwilliamsviridae</taxon>
        <taxon>Boydwoodruffvirinae</taxon>
        <taxon>Coruscantvirus</taxon>
        <taxon>Coruscantvirus coruscant</taxon>
    </lineage>
</organism>
<evidence type="ECO:0000313" key="1">
    <source>
        <dbReference type="EMBL" id="QMP84192.1"/>
    </source>
</evidence>
<evidence type="ECO:0000313" key="2">
    <source>
        <dbReference type="Proteomes" id="UP000515922"/>
    </source>
</evidence>
<protein>
    <submittedName>
        <fullName evidence="1">Minor tail protein</fullName>
    </submittedName>
</protein>
<sequence length="133" mass="15285">MPVTFAKPRLMRWSGNAVSDHNRSELQISPERIEKKQRMADGTMRKYVVADKRTFTVSWRELPHSASFTVDGYWGANEMTTFYESTFGEFDLEITYGDGSTETFSVMFSDFSSGISKRGAFDFWEVSVTMEQV</sequence>